<protein>
    <submittedName>
        <fullName evidence="1">Uncharacterized protein</fullName>
    </submittedName>
</protein>
<proteinExistence type="predicted"/>
<reference evidence="1" key="1">
    <citation type="submission" date="2020-05" db="UniProtKB">
        <authorList>
            <consortium name="EnsemblMetazoa"/>
        </authorList>
    </citation>
    <scope>IDENTIFICATION</scope>
    <source>
        <strain evidence="1">SANGQUA</strain>
    </source>
</reference>
<dbReference type="Proteomes" id="UP000076407">
    <property type="component" value="Unassembled WGS sequence"/>
</dbReference>
<dbReference type="STRING" id="34691.A0A182XPI3"/>
<dbReference type="EnsemblMetazoa" id="AQUA011785-RA">
    <property type="protein sequence ID" value="AQUA011785-PA"/>
    <property type="gene ID" value="AQUA011785"/>
</dbReference>
<dbReference type="AlphaFoldDB" id="A0A182XPI3"/>
<organism evidence="1 2">
    <name type="scientific">Anopheles quadriannulatus</name>
    <name type="common">Mosquito</name>
    <dbReference type="NCBI Taxonomy" id="34691"/>
    <lineage>
        <taxon>Eukaryota</taxon>
        <taxon>Metazoa</taxon>
        <taxon>Ecdysozoa</taxon>
        <taxon>Arthropoda</taxon>
        <taxon>Hexapoda</taxon>
        <taxon>Insecta</taxon>
        <taxon>Pterygota</taxon>
        <taxon>Neoptera</taxon>
        <taxon>Endopterygota</taxon>
        <taxon>Diptera</taxon>
        <taxon>Nematocera</taxon>
        <taxon>Culicoidea</taxon>
        <taxon>Culicidae</taxon>
        <taxon>Anophelinae</taxon>
        <taxon>Anopheles</taxon>
    </lineage>
</organism>
<keyword evidence="2" id="KW-1185">Reference proteome</keyword>
<evidence type="ECO:0000313" key="1">
    <source>
        <dbReference type="EnsemblMetazoa" id="AQUA011785-PA"/>
    </source>
</evidence>
<name>A0A182XPI3_ANOQN</name>
<dbReference type="VEuPathDB" id="VectorBase:AQUA011785"/>
<accession>A0A182XPI3</accession>
<sequence length="136" mass="15331">FEHGENYPNGEDSDDFYHGASDENDSYEIFDHLSLLDCLRFFAIKSQLPRSVVNMLLAILRKKVDATLPKDSRTLVRTPPRAAGSIYKIGGGDFWYGGLSPVLTKYFQNIEPRDEPFKLDVLVDGLSLHKDGPIQV</sequence>
<evidence type="ECO:0000313" key="2">
    <source>
        <dbReference type="Proteomes" id="UP000076407"/>
    </source>
</evidence>